<sequence length="282" mass="32664">MPEMTELDRIYFLILTITNCFNLIVMVCGFFGYYKIRKLTKSKQLLYLTLAQIGSQFQLLYFLLDLCFSILRPQIKESGVTYSLMNLLIYSGLYMDAMFLLECINTSLYMCTGSRQIVVPFKKCISPQSTYNYWIKLNLIILIPFITIYIVQVITTLTGIRVASSILGWLTNMLIVYLNILEMIAAYKFNKYVLDSIFKSISILQIALTVVNALTLSTSNFWFAITDLLSYFMEVDFNYSLMLKNIVYSIGSVIQGVLIIDINIKIKRWFQRMDLNGPSFYT</sequence>
<reference evidence="2 3" key="1">
    <citation type="submission" date="2024-07" db="EMBL/GenBank/DDBJ databases">
        <authorList>
            <person name="Akdeniz Z."/>
        </authorList>
    </citation>
    <scope>NUCLEOTIDE SEQUENCE [LARGE SCALE GENOMIC DNA]</scope>
</reference>
<evidence type="ECO:0000313" key="2">
    <source>
        <dbReference type="EMBL" id="CAL5991851.1"/>
    </source>
</evidence>
<keyword evidence="1" id="KW-0472">Membrane</keyword>
<gene>
    <name evidence="2" type="ORF">HINF_LOCUS12292</name>
</gene>
<keyword evidence="3" id="KW-1185">Reference proteome</keyword>
<evidence type="ECO:0000313" key="3">
    <source>
        <dbReference type="Proteomes" id="UP001642409"/>
    </source>
</evidence>
<evidence type="ECO:0000256" key="1">
    <source>
        <dbReference type="SAM" id="Phobius"/>
    </source>
</evidence>
<dbReference type="EMBL" id="CAXDID020000028">
    <property type="protein sequence ID" value="CAL5991851.1"/>
    <property type="molecule type" value="Genomic_DNA"/>
</dbReference>
<comment type="caution">
    <text evidence="2">The sequence shown here is derived from an EMBL/GenBank/DDBJ whole genome shotgun (WGS) entry which is preliminary data.</text>
</comment>
<feature type="transmembrane region" description="Helical" evidence="1">
    <location>
        <begin position="12"/>
        <end position="33"/>
    </location>
</feature>
<feature type="transmembrane region" description="Helical" evidence="1">
    <location>
        <begin position="133"/>
        <end position="154"/>
    </location>
</feature>
<proteinExistence type="predicted"/>
<organism evidence="2 3">
    <name type="scientific">Hexamita inflata</name>
    <dbReference type="NCBI Taxonomy" id="28002"/>
    <lineage>
        <taxon>Eukaryota</taxon>
        <taxon>Metamonada</taxon>
        <taxon>Diplomonadida</taxon>
        <taxon>Hexamitidae</taxon>
        <taxon>Hexamitinae</taxon>
        <taxon>Hexamita</taxon>
    </lineage>
</organism>
<feature type="transmembrane region" description="Helical" evidence="1">
    <location>
        <begin position="45"/>
        <end position="64"/>
    </location>
</feature>
<feature type="transmembrane region" description="Helical" evidence="1">
    <location>
        <begin position="166"/>
        <end position="189"/>
    </location>
</feature>
<keyword evidence="1" id="KW-0812">Transmembrane</keyword>
<protein>
    <submittedName>
        <fullName evidence="2">Hypothetical_protein</fullName>
    </submittedName>
</protein>
<dbReference type="Proteomes" id="UP001642409">
    <property type="component" value="Unassembled WGS sequence"/>
</dbReference>
<accession>A0ABP1HDG6</accession>
<feature type="transmembrane region" description="Helical" evidence="1">
    <location>
        <begin position="84"/>
        <end position="112"/>
    </location>
</feature>
<name>A0ABP1HDG6_9EUKA</name>
<feature type="transmembrane region" description="Helical" evidence="1">
    <location>
        <begin position="245"/>
        <end position="264"/>
    </location>
</feature>
<feature type="transmembrane region" description="Helical" evidence="1">
    <location>
        <begin position="201"/>
        <end position="225"/>
    </location>
</feature>
<keyword evidence="1" id="KW-1133">Transmembrane helix</keyword>